<name>A0A1L7XVA7_9HELO</name>
<keyword evidence="2 6" id="KW-0812">Transmembrane</keyword>
<reference evidence="7 8" key="1">
    <citation type="submission" date="2016-03" db="EMBL/GenBank/DDBJ databases">
        <authorList>
            <person name="Ploux O."/>
        </authorList>
    </citation>
    <scope>NUCLEOTIDE SEQUENCE [LARGE SCALE GENOMIC DNA]</scope>
    <source>
        <strain evidence="7 8">UAMH 11012</strain>
    </source>
</reference>
<dbReference type="Pfam" id="PF00083">
    <property type="entry name" value="Sugar_tr"/>
    <property type="match status" value="2"/>
</dbReference>
<dbReference type="InterPro" id="IPR050360">
    <property type="entry name" value="MFS_Sugar_Transporters"/>
</dbReference>
<feature type="transmembrane region" description="Helical" evidence="6">
    <location>
        <begin position="116"/>
        <end position="135"/>
    </location>
</feature>
<accession>A0A1L7XVA7</accession>
<evidence type="ECO:0000256" key="2">
    <source>
        <dbReference type="ARBA" id="ARBA00022692"/>
    </source>
</evidence>
<evidence type="ECO:0000256" key="1">
    <source>
        <dbReference type="ARBA" id="ARBA00004141"/>
    </source>
</evidence>
<dbReference type="SUPFAM" id="SSF103473">
    <property type="entry name" value="MFS general substrate transporter"/>
    <property type="match status" value="1"/>
</dbReference>
<dbReference type="OrthoDB" id="6612291at2759"/>
<proteinExistence type="predicted"/>
<feature type="transmembrane region" description="Helical" evidence="6">
    <location>
        <begin position="271"/>
        <end position="292"/>
    </location>
</feature>
<keyword evidence="8" id="KW-1185">Reference proteome</keyword>
<dbReference type="AlphaFoldDB" id="A0A1L7XVA7"/>
<keyword evidence="3 6" id="KW-1133">Transmembrane helix</keyword>
<keyword evidence="7" id="KW-0762">Sugar transport</keyword>
<evidence type="ECO:0000256" key="5">
    <source>
        <dbReference type="SAM" id="MobiDB-lite"/>
    </source>
</evidence>
<feature type="transmembrane region" description="Helical" evidence="6">
    <location>
        <begin position="39"/>
        <end position="57"/>
    </location>
</feature>
<keyword evidence="7" id="KW-0813">Transport</keyword>
<feature type="region of interest" description="Disordered" evidence="5">
    <location>
        <begin position="371"/>
        <end position="396"/>
    </location>
</feature>
<dbReference type="GO" id="GO:0005351">
    <property type="term" value="F:carbohydrate:proton symporter activity"/>
    <property type="evidence" value="ECO:0007669"/>
    <property type="project" value="TreeGrafter"/>
</dbReference>
<evidence type="ECO:0000256" key="6">
    <source>
        <dbReference type="SAM" id="Phobius"/>
    </source>
</evidence>
<gene>
    <name evidence="7" type="ORF">PAC_18821</name>
</gene>
<evidence type="ECO:0000313" key="7">
    <source>
        <dbReference type="EMBL" id="CZR68920.1"/>
    </source>
</evidence>
<dbReference type="GO" id="GO:0016020">
    <property type="term" value="C:membrane"/>
    <property type="evidence" value="ECO:0007669"/>
    <property type="project" value="UniProtKB-SubCell"/>
</dbReference>
<feature type="transmembrane region" description="Helical" evidence="6">
    <location>
        <begin position="329"/>
        <end position="347"/>
    </location>
</feature>
<dbReference type="InterPro" id="IPR036259">
    <property type="entry name" value="MFS_trans_sf"/>
</dbReference>
<comment type="subcellular location">
    <subcellularLocation>
        <location evidence="1">Membrane</location>
        <topology evidence="1">Multi-pass membrane protein</topology>
    </subcellularLocation>
</comment>
<evidence type="ECO:0000256" key="3">
    <source>
        <dbReference type="ARBA" id="ARBA00022989"/>
    </source>
</evidence>
<dbReference type="Gene3D" id="1.20.1250.20">
    <property type="entry name" value="MFS general substrate transporter like domains"/>
    <property type="match status" value="2"/>
</dbReference>
<dbReference type="InterPro" id="IPR005828">
    <property type="entry name" value="MFS_sugar_transport-like"/>
</dbReference>
<dbReference type="Proteomes" id="UP000184330">
    <property type="component" value="Unassembled WGS sequence"/>
</dbReference>
<keyword evidence="4 6" id="KW-0472">Membrane</keyword>
<evidence type="ECO:0000256" key="4">
    <source>
        <dbReference type="ARBA" id="ARBA00023136"/>
    </source>
</evidence>
<evidence type="ECO:0000313" key="8">
    <source>
        <dbReference type="Proteomes" id="UP000184330"/>
    </source>
</evidence>
<feature type="compositionally biased region" description="Basic and acidic residues" evidence="5">
    <location>
        <begin position="371"/>
        <end position="392"/>
    </location>
</feature>
<dbReference type="PANTHER" id="PTHR48022">
    <property type="entry name" value="PLASTIDIC GLUCOSE TRANSPORTER 4"/>
    <property type="match status" value="1"/>
</dbReference>
<feature type="transmembrane region" description="Helical" evidence="6">
    <location>
        <begin position="77"/>
        <end position="95"/>
    </location>
</feature>
<sequence length="462" mass="52831">MPSKAGLLRVLSARLLPEDFCCLIFIVFYGDKLGRRRAVILETLVMLIGTAIQASSFEQRQLLVGRISEIAPPKFRGFLVIFEGALTTCGIMISYRLNYGFYYINMDKYGSFQWRCLTAFQAVFGFIFIAGLFALPESPRWLLKHHEDDTALEILSRLNRFDAGNPKIQEEVTEIRRVVAITGSSKLTMKEFSHGYHMNRWSASLAFTSQAFQQIDGINIATYYATTVSEDSLDFSIGLARLLTACHSTEYFVVAITVTDTYKAPAYATTVFIFVFHSFFAVGWLSVTWLYPAEVTPIRIRAEANRLTTSANWILAPIMLFSISWKSCFLFMCFNFAFIPVVYFTFVETSGISLEKLDAIFAKTCEKKENPKRDEAGREGVLHEERRSDSDSRVTLQGDEEWREKLDSRKGDDEWCRDLGFLVKQTKKFKKTLAMAHRRRARMALQQGVRAWDIVMLFGDVE</sequence>
<dbReference type="PANTHER" id="PTHR48022:SF68">
    <property type="entry name" value="MAJOR FACILITATOR SUPERFAMILY (MFS) PROFILE DOMAIN-CONTAINING PROTEIN-RELATED"/>
    <property type="match status" value="1"/>
</dbReference>
<dbReference type="EMBL" id="FJOG01000062">
    <property type="protein sequence ID" value="CZR68920.1"/>
    <property type="molecule type" value="Genomic_DNA"/>
</dbReference>
<protein>
    <submittedName>
        <fullName evidence="7">Related to sugar transporter</fullName>
    </submittedName>
</protein>
<organism evidence="7 8">
    <name type="scientific">Phialocephala subalpina</name>
    <dbReference type="NCBI Taxonomy" id="576137"/>
    <lineage>
        <taxon>Eukaryota</taxon>
        <taxon>Fungi</taxon>
        <taxon>Dikarya</taxon>
        <taxon>Ascomycota</taxon>
        <taxon>Pezizomycotina</taxon>
        <taxon>Leotiomycetes</taxon>
        <taxon>Helotiales</taxon>
        <taxon>Mollisiaceae</taxon>
        <taxon>Phialocephala</taxon>
        <taxon>Phialocephala fortinii species complex</taxon>
    </lineage>
</organism>